<gene>
    <name evidence="1" type="primary">pp5</name>
</gene>
<sequence length="47" mass="5094">MDSFCTLLPSLEDAIIALPVIMDEAVPGADYERENSTTDYGGRCIVT</sequence>
<evidence type="ECO:0000313" key="2">
    <source>
        <dbReference type="EMBL" id="QPK40839.1"/>
    </source>
</evidence>
<accession>M4MED9</accession>
<reference evidence="2" key="2">
    <citation type="submission" date="2020-02" db="EMBL/GenBank/DDBJ databases">
        <authorList>
            <person name="Zhao C."/>
        </authorList>
    </citation>
    <scope>NUCLEOTIDE SEQUENCE</scope>
    <source>
        <strain evidence="2">6-21</strain>
    </source>
</reference>
<protein>
    <submittedName>
        <fullName evidence="1">Putative pheromone</fullName>
    </submittedName>
</protein>
<organism evidence="1">
    <name type="scientific">Flammulina velutipes</name>
    <name type="common">Agaricus velutipes</name>
    <dbReference type="NCBI Taxonomy" id="38945"/>
    <lineage>
        <taxon>Eukaryota</taxon>
        <taxon>Fungi</taxon>
        <taxon>Dikarya</taxon>
        <taxon>Basidiomycota</taxon>
        <taxon>Agaricomycotina</taxon>
        <taxon>Agaricomycetes</taxon>
        <taxon>Agaricomycetidae</taxon>
        <taxon>Agaricales</taxon>
        <taxon>Marasmiineae</taxon>
        <taxon>Physalacriaceae</taxon>
        <taxon>Flammulina</taxon>
    </lineage>
</organism>
<dbReference type="EMBL" id="KC208605">
    <property type="protein sequence ID" value="AGG68696.1"/>
    <property type="molecule type" value="Genomic_DNA"/>
</dbReference>
<proteinExistence type="predicted"/>
<name>M4MED9_FLAVE</name>
<evidence type="ECO:0000313" key="1">
    <source>
        <dbReference type="EMBL" id="AGG68696.1"/>
    </source>
</evidence>
<dbReference type="AlphaFoldDB" id="M4MED9"/>
<reference evidence="1" key="1">
    <citation type="submission" date="2012-11" db="EMBL/GenBank/DDBJ databases">
        <title>A and B mating-type loci molecular structure of two compatible monokaryons from Flammulina velutipes.</title>
        <authorList>
            <person name="Xie B.G."/>
            <person name="Wang W."/>
        </authorList>
    </citation>
    <scope>NUCLEOTIDE SEQUENCE</scope>
    <source>
        <strain evidence="1">W23</strain>
    </source>
</reference>
<dbReference type="EMBL" id="MT027248">
    <property type="protein sequence ID" value="QPK40839.1"/>
    <property type="molecule type" value="Genomic_DNA"/>
</dbReference>